<evidence type="ECO:0000313" key="4">
    <source>
        <dbReference type="Proteomes" id="UP000013525"/>
    </source>
</evidence>
<feature type="transmembrane region" description="Helical" evidence="2">
    <location>
        <begin position="317"/>
        <end position="338"/>
    </location>
</feature>
<organism evidence="3 4">
    <name type="scientific">Rhodococcus rhodnii LMG 5362</name>
    <dbReference type="NCBI Taxonomy" id="1273125"/>
    <lineage>
        <taxon>Bacteria</taxon>
        <taxon>Bacillati</taxon>
        <taxon>Actinomycetota</taxon>
        <taxon>Actinomycetes</taxon>
        <taxon>Mycobacteriales</taxon>
        <taxon>Nocardiaceae</taxon>
        <taxon>Rhodococcus</taxon>
    </lineage>
</organism>
<comment type="caution">
    <text evidence="3">The sequence shown here is derived from an EMBL/GenBank/DDBJ whole genome shotgun (WGS) entry which is preliminary data.</text>
</comment>
<dbReference type="eggNOG" id="COG0443">
    <property type="taxonomic scope" value="Bacteria"/>
</dbReference>
<keyword evidence="2" id="KW-1133">Transmembrane helix</keyword>
<keyword evidence="4" id="KW-1185">Reference proteome</keyword>
<gene>
    <name evidence="3" type="ORF">Rrhod_0233</name>
</gene>
<accession>R7WW88</accession>
<evidence type="ECO:0000256" key="1">
    <source>
        <dbReference type="SAM" id="MobiDB-lite"/>
    </source>
</evidence>
<reference evidence="3 4" key="1">
    <citation type="journal article" date="2013" name="Genome Announc.">
        <title>Draft Genome Sequence of Rhodococcus rhodnii Strain LMG5362, a Symbiont of Rhodnius prolixus (Hemiptera, Reduviidae, Triatominae), the Principle Vector of Trypanosoma cruzi.</title>
        <authorList>
            <person name="Pachebat J.A."/>
            <person name="van Keulen G."/>
            <person name="Whitten M.M."/>
            <person name="Girdwood S."/>
            <person name="Del Sol R."/>
            <person name="Dyson P.J."/>
            <person name="Facey P.D."/>
        </authorList>
    </citation>
    <scope>NUCLEOTIDE SEQUENCE [LARGE SCALE GENOMIC DNA]</scope>
    <source>
        <strain evidence="3 4">LMG 5362</strain>
    </source>
</reference>
<sequence length="339" mass="34051">MHSVSGFVPLVGDEAGLLVGDGIRYRAEDLVAGSVPCLLTECEPLPARGGRSGGRPDIMVAHPTRWDAHAIAALRDALDYAGLDDIALVSDAEATSAWYESEIADRPGQLVGIYHVDDAGVTVSLNRSGVPAGKAFRYTDRSGSPASQLATALGAFGWLPENLDAVVVTADGVVARDNTAIRSVAETISSKLAVHCVIGPGPEQTAALGAAIRATGFNPTTHRQTPIGLPPSYDITEVIQAIVDDRPAPDAAADPSVTTAATTPAQHGGTTEAAAVATRTAASSDSPASDSGSPGSGPSDAGTADPVAASSSSRVPVWALVAALVVVVAGAGVGAAVLL</sequence>
<evidence type="ECO:0000313" key="3">
    <source>
        <dbReference type="EMBL" id="EOM78404.1"/>
    </source>
</evidence>
<feature type="region of interest" description="Disordered" evidence="1">
    <location>
        <begin position="248"/>
        <end position="308"/>
    </location>
</feature>
<feature type="compositionally biased region" description="Low complexity" evidence="1">
    <location>
        <begin position="249"/>
        <end position="308"/>
    </location>
</feature>
<keyword evidence="2" id="KW-0472">Membrane</keyword>
<keyword evidence="2" id="KW-0812">Transmembrane</keyword>
<name>R7WW88_9NOCA</name>
<dbReference type="Proteomes" id="UP000013525">
    <property type="component" value="Unassembled WGS sequence"/>
</dbReference>
<dbReference type="PATRIC" id="fig|1273125.3.peg.233"/>
<dbReference type="AlphaFoldDB" id="R7WW88"/>
<protein>
    <submittedName>
        <fullName evidence="3">Uncharacterized protein</fullName>
    </submittedName>
</protein>
<proteinExistence type="predicted"/>
<evidence type="ECO:0000256" key="2">
    <source>
        <dbReference type="SAM" id="Phobius"/>
    </source>
</evidence>
<dbReference type="EMBL" id="APMY01000004">
    <property type="protein sequence ID" value="EOM78404.1"/>
    <property type="molecule type" value="Genomic_DNA"/>
</dbReference>